<dbReference type="RefSeq" id="WP_150645278.1">
    <property type="nucleotide sequence ID" value="NZ_CABVHQ010000097.1"/>
</dbReference>
<accession>A0A5E7FLY0</accession>
<evidence type="ECO:0000313" key="1">
    <source>
        <dbReference type="EMBL" id="VVO38163.1"/>
    </source>
</evidence>
<sequence length="64" mass="7124">MNKFEQDVIDAARACESQCPHSERADAFDAALGAIAILKNNLSGEPLERALLMLRDSYTWRGRS</sequence>
<organism evidence="1 2">
    <name type="scientific">Pseudomonas fluorescens</name>
    <dbReference type="NCBI Taxonomy" id="294"/>
    <lineage>
        <taxon>Bacteria</taxon>
        <taxon>Pseudomonadati</taxon>
        <taxon>Pseudomonadota</taxon>
        <taxon>Gammaproteobacteria</taxon>
        <taxon>Pseudomonadales</taxon>
        <taxon>Pseudomonadaceae</taxon>
        <taxon>Pseudomonas</taxon>
    </lineage>
</organism>
<gene>
    <name evidence="1" type="ORF">PS691_05492</name>
</gene>
<proteinExistence type="predicted"/>
<evidence type="ECO:0000313" key="2">
    <source>
        <dbReference type="Proteomes" id="UP000337909"/>
    </source>
</evidence>
<dbReference type="EMBL" id="CABVHQ010000097">
    <property type="protein sequence ID" value="VVO38163.1"/>
    <property type="molecule type" value="Genomic_DNA"/>
</dbReference>
<dbReference type="Proteomes" id="UP000337909">
    <property type="component" value="Unassembled WGS sequence"/>
</dbReference>
<protein>
    <submittedName>
        <fullName evidence="1">Uncharacterized protein</fullName>
    </submittedName>
</protein>
<name>A0A5E7FLY0_PSEFL</name>
<dbReference type="AlphaFoldDB" id="A0A5E7FLY0"/>
<reference evidence="1 2" key="1">
    <citation type="submission" date="2019-09" db="EMBL/GenBank/DDBJ databases">
        <authorList>
            <person name="Chandra G."/>
            <person name="Truman W A."/>
        </authorList>
    </citation>
    <scope>NUCLEOTIDE SEQUENCE [LARGE SCALE GENOMIC DNA]</scope>
    <source>
        <strain evidence="1">PS691</strain>
    </source>
</reference>